<gene>
    <name evidence="4" type="ORF">Pan44_15920</name>
</gene>
<feature type="signal peptide" evidence="2">
    <location>
        <begin position="1"/>
        <end position="20"/>
    </location>
</feature>
<evidence type="ECO:0000259" key="3">
    <source>
        <dbReference type="Pfam" id="PF06439"/>
    </source>
</evidence>
<evidence type="ECO:0000256" key="1">
    <source>
        <dbReference type="SAM" id="MobiDB-lite"/>
    </source>
</evidence>
<feature type="domain" description="3-keto-alpha-glucoside-1,2-lyase/3-keto-2-hydroxy-glucal hydratase" evidence="3">
    <location>
        <begin position="101"/>
        <end position="268"/>
    </location>
</feature>
<evidence type="ECO:0000256" key="2">
    <source>
        <dbReference type="SAM" id="SignalP"/>
    </source>
</evidence>
<dbReference type="OrthoDB" id="211384at2"/>
<dbReference type="AlphaFoldDB" id="A0A517SBQ3"/>
<evidence type="ECO:0000313" key="4">
    <source>
        <dbReference type="EMBL" id="QDT53570.1"/>
    </source>
</evidence>
<feature type="compositionally biased region" description="Low complexity" evidence="1">
    <location>
        <begin position="32"/>
        <end position="56"/>
    </location>
</feature>
<accession>A0A517SBQ3</accession>
<evidence type="ECO:0000313" key="5">
    <source>
        <dbReference type="Proteomes" id="UP000315700"/>
    </source>
</evidence>
<keyword evidence="5" id="KW-1185">Reference proteome</keyword>
<proteinExistence type="predicted"/>
<dbReference type="InParanoid" id="A0A517SBQ3"/>
<dbReference type="EMBL" id="CP036271">
    <property type="protein sequence ID" value="QDT53570.1"/>
    <property type="molecule type" value="Genomic_DNA"/>
</dbReference>
<feature type="region of interest" description="Disordered" evidence="1">
    <location>
        <begin position="27"/>
        <end position="79"/>
    </location>
</feature>
<dbReference type="Pfam" id="PF06439">
    <property type="entry name" value="3keto-disac_hyd"/>
    <property type="match status" value="2"/>
</dbReference>
<protein>
    <recommendedName>
        <fullName evidence="3">3-keto-alpha-glucoside-1,2-lyase/3-keto-2-hydroxy-glucal hydratase domain-containing protein</fullName>
    </recommendedName>
</protein>
<reference evidence="4 5" key="1">
    <citation type="submission" date="2019-02" db="EMBL/GenBank/DDBJ databases">
        <title>Deep-cultivation of Planctomycetes and their phenomic and genomic characterization uncovers novel biology.</title>
        <authorList>
            <person name="Wiegand S."/>
            <person name="Jogler M."/>
            <person name="Boedeker C."/>
            <person name="Pinto D."/>
            <person name="Vollmers J."/>
            <person name="Rivas-Marin E."/>
            <person name="Kohn T."/>
            <person name="Peeters S.H."/>
            <person name="Heuer A."/>
            <person name="Rast P."/>
            <person name="Oberbeckmann S."/>
            <person name="Bunk B."/>
            <person name="Jeske O."/>
            <person name="Meyerdierks A."/>
            <person name="Storesund J.E."/>
            <person name="Kallscheuer N."/>
            <person name="Luecker S."/>
            <person name="Lage O.M."/>
            <person name="Pohl T."/>
            <person name="Merkel B.J."/>
            <person name="Hornburger P."/>
            <person name="Mueller R.-W."/>
            <person name="Bruemmer F."/>
            <person name="Labrenz M."/>
            <person name="Spormann A.M."/>
            <person name="Op den Camp H."/>
            <person name="Overmann J."/>
            <person name="Amann R."/>
            <person name="Jetten M.S.M."/>
            <person name="Mascher T."/>
            <person name="Medema M.H."/>
            <person name="Devos D.P."/>
            <person name="Kaster A.-K."/>
            <person name="Ovreas L."/>
            <person name="Rohde M."/>
            <person name="Galperin M.Y."/>
            <person name="Jogler C."/>
        </authorList>
    </citation>
    <scope>NUCLEOTIDE SEQUENCE [LARGE SCALE GENOMIC DNA]</scope>
    <source>
        <strain evidence="4 5">Pan44</strain>
    </source>
</reference>
<feature type="domain" description="3-keto-alpha-glucoside-1,2-lyase/3-keto-2-hydroxy-glucal hydratase" evidence="3">
    <location>
        <begin position="273"/>
        <end position="462"/>
    </location>
</feature>
<dbReference type="RefSeq" id="WP_145028886.1">
    <property type="nucleotide sequence ID" value="NZ_CP036271.1"/>
</dbReference>
<dbReference type="Proteomes" id="UP000315700">
    <property type="component" value="Chromosome"/>
</dbReference>
<feature type="compositionally biased region" description="Basic and acidic residues" evidence="1">
    <location>
        <begin position="426"/>
        <end position="441"/>
    </location>
</feature>
<feature type="compositionally biased region" description="Low complexity" evidence="1">
    <location>
        <begin position="64"/>
        <end position="77"/>
    </location>
</feature>
<dbReference type="InterPro" id="IPR010496">
    <property type="entry name" value="AL/BT2_dom"/>
</dbReference>
<dbReference type="Gene3D" id="2.60.120.560">
    <property type="entry name" value="Exo-inulinase, domain 1"/>
    <property type="match status" value="2"/>
</dbReference>
<sequence precursor="true">MQRLSALPTAGALLAVIFCAGCPATKPPEAKPPVAAEPAATEPAASEAPAKPAEPAKGTETKTESAATPAAAVPSTPARDEISEDVLKLVAPLTKDQVREGWINLFDGTTLFGWTSNREDINWSVVDGTISADSGSNGLLLTSVPFADYELHCEFNAAEGANSGVFLRTLFDPKDVKADCYELNIADTQPEGYVTGSFVGRKQTAEPIKGSGGWKTFDVVVEGNRFDVKLDGKEVISYLDEAPTIRRSGLIGLQKNSGKIQFRNVRLKPLNLQPLMNGVDLSGWRAVPPPAKPKSVAEFKWQEDAVHVTGGPGFLETEKPYGDFVFQIDAATHARDLNSGFFFRAEPGSPTAQSNGYEVQVNNMMQEGDRTKPDKTQQGTGAIFRRATARVVASDDFQWATITLVASGPQFATWVNGYPVVNWKDERPADPNPRKGLRLEPGHLSLQGHDPTTDVSFRKARIGNLP</sequence>
<feature type="region of interest" description="Disordered" evidence="1">
    <location>
        <begin position="426"/>
        <end position="454"/>
    </location>
</feature>
<organism evidence="4 5">
    <name type="scientific">Caulifigura coniformis</name>
    <dbReference type="NCBI Taxonomy" id="2527983"/>
    <lineage>
        <taxon>Bacteria</taxon>
        <taxon>Pseudomonadati</taxon>
        <taxon>Planctomycetota</taxon>
        <taxon>Planctomycetia</taxon>
        <taxon>Planctomycetales</taxon>
        <taxon>Planctomycetaceae</taxon>
        <taxon>Caulifigura</taxon>
    </lineage>
</organism>
<dbReference type="KEGG" id="ccos:Pan44_15920"/>
<keyword evidence="2" id="KW-0732">Signal</keyword>
<dbReference type="GO" id="GO:0016787">
    <property type="term" value="F:hydrolase activity"/>
    <property type="evidence" value="ECO:0007669"/>
    <property type="project" value="InterPro"/>
</dbReference>
<name>A0A517SBQ3_9PLAN</name>
<feature type="chain" id="PRO_5021823932" description="3-keto-alpha-glucoside-1,2-lyase/3-keto-2-hydroxy-glucal hydratase domain-containing protein" evidence="2">
    <location>
        <begin position="21"/>
        <end position="466"/>
    </location>
</feature>